<protein>
    <submittedName>
        <fullName evidence="4">HTH-type transcriptional regulator HexR</fullName>
    </submittedName>
    <submittedName>
        <fullName evidence="3">Transcriptional regulator, RpiR family</fullName>
    </submittedName>
</protein>
<evidence type="ECO:0000313" key="5">
    <source>
        <dbReference type="Proteomes" id="UP000431451"/>
    </source>
</evidence>
<dbReference type="Gene3D" id="3.40.50.10490">
    <property type="entry name" value="Glucose-6-phosphate isomerase like protein, domain 1"/>
    <property type="match status" value="1"/>
</dbReference>
<dbReference type="Gene3D" id="1.10.10.10">
    <property type="entry name" value="Winged helix-like DNA-binding domain superfamily/Winged helix DNA-binding domain"/>
    <property type="match status" value="1"/>
</dbReference>
<evidence type="ECO:0000313" key="2">
    <source>
        <dbReference type="EMBL" id="CAG9711100.1"/>
    </source>
</evidence>
<dbReference type="InterPro" id="IPR000281">
    <property type="entry name" value="HTH_RpiR"/>
</dbReference>
<evidence type="ECO:0000259" key="1">
    <source>
        <dbReference type="PROSITE" id="PS51071"/>
    </source>
</evidence>
<reference evidence="3" key="3">
    <citation type="submission" date="2022-10" db="EMBL/GenBank/DDBJ databases">
        <authorList>
            <person name="Aires J."/>
            <person name="Mesa V."/>
        </authorList>
    </citation>
    <scope>NUCLEOTIDE SEQUENCE</scope>
    <source>
        <strain evidence="3">Clostridium neonatale JD116</strain>
    </source>
</reference>
<proteinExistence type="predicted"/>
<dbReference type="InterPro" id="IPR009057">
    <property type="entry name" value="Homeodomain-like_sf"/>
</dbReference>
<feature type="domain" description="HTH rpiR-type" evidence="1">
    <location>
        <begin position="3"/>
        <end position="79"/>
    </location>
</feature>
<dbReference type="RefSeq" id="WP_125149435.1">
    <property type="nucleotide sequence ID" value="NZ_CAKJVD010000014.1"/>
</dbReference>
<dbReference type="PROSITE" id="PS51071">
    <property type="entry name" value="HTH_RPIR"/>
    <property type="match status" value="1"/>
</dbReference>
<dbReference type="InterPro" id="IPR001347">
    <property type="entry name" value="SIS_dom"/>
</dbReference>
<evidence type="ECO:0000313" key="4">
    <source>
        <dbReference type="EMBL" id="VCT83090.1"/>
    </source>
</evidence>
<dbReference type="GO" id="GO:1901135">
    <property type="term" value="P:carbohydrate derivative metabolic process"/>
    <property type="evidence" value="ECO:0007669"/>
    <property type="project" value="InterPro"/>
</dbReference>
<name>A0A650LWJ9_9CLOT</name>
<dbReference type="SUPFAM" id="SSF53697">
    <property type="entry name" value="SIS domain"/>
    <property type="match status" value="1"/>
</dbReference>
<sequence length="265" mass="31785">MDLFLKLLSYYNNQDNNQTYYRIIDYILHNLDKMEELSINELAEKTFTSPATITRFIHHFGYDKYASFRKEIKERNNPNLKSKFKLRESDINNLKDNPKLFIESYAQEVSNSISDISSTLDIKQIDRFLVRLYETKKIAFFGYDDSINIAKELQTGFLARKKVIEVAENFEKQIEIVNNYDESCLVVIISSYGNYFDYYNDIYDQLVLKKIPMILITQNYSSMKEFNFEEIIYLLSKRYSRIGNYPLRIFSEYILRRFMYMNLKN</sequence>
<accession>A0A650LWJ9</accession>
<dbReference type="PANTHER" id="PTHR30514:SF1">
    <property type="entry name" value="HTH-TYPE TRANSCRIPTIONAL REGULATOR HEXR-RELATED"/>
    <property type="match status" value="1"/>
</dbReference>
<dbReference type="EMBL" id="UWJD01000001">
    <property type="protein sequence ID" value="VCT83090.1"/>
    <property type="molecule type" value="Genomic_DNA"/>
</dbReference>
<dbReference type="GO" id="GO:0097367">
    <property type="term" value="F:carbohydrate derivative binding"/>
    <property type="evidence" value="ECO:0007669"/>
    <property type="project" value="InterPro"/>
</dbReference>
<dbReference type="InterPro" id="IPR036388">
    <property type="entry name" value="WH-like_DNA-bd_sf"/>
</dbReference>
<dbReference type="Pfam" id="PF01380">
    <property type="entry name" value="SIS"/>
    <property type="match status" value="1"/>
</dbReference>
<dbReference type="EMBL" id="CAMTCP010000122">
    <property type="protein sequence ID" value="CAI3568760.1"/>
    <property type="molecule type" value="Genomic_DNA"/>
</dbReference>
<dbReference type="GeneID" id="68876016"/>
<dbReference type="EMBL" id="CAKJVE010000004">
    <property type="protein sequence ID" value="CAG9711100.1"/>
    <property type="molecule type" value="Genomic_DNA"/>
</dbReference>
<reference evidence="2" key="2">
    <citation type="submission" date="2021-10" db="EMBL/GenBank/DDBJ databases">
        <authorList>
            <person name="Mesa V."/>
        </authorList>
    </citation>
    <scope>NUCLEOTIDE SEQUENCE</scope>
    <source>
        <strain evidence="2">CC3_PB</strain>
    </source>
</reference>
<dbReference type="InterPro" id="IPR047640">
    <property type="entry name" value="RpiR-like"/>
</dbReference>
<dbReference type="Proteomes" id="UP001189143">
    <property type="component" value="Unassembled WGS sequence"/>
</dbReference>
<dbReference type="SUPFAM" id="SSF46689">
    <property type="entry name" value="Homeodomain-like"/>
    <property type="match status" value="1"/>
</dbReference>
<dbReference type="InterPro" id="IPR046348">
    <property type="entry name" value="SIS_dom_sf"/>
</dbReference>
<dbReference type="Pfam" id="PF01418">
    <property type="entry name" value="HTH_6"/>
    <property type="match status" value="1"/>
</dbReference>
<dbReference type="AlphaFoldDB" id="A0A650LWJ9"/>
<organism evidence="4 5">
    <name type="scientific">Clostridium neonatale</name>
    <dbReference type="NCBI Taxonomy" id="137838"/>
    <lineage>
        <taxon>Bacteria</taxon>
        <taxon>Bacillati</taxon>
        <taxon>Bacillota</taxon>
        <taxon>Clostridia</taxon>
        <taxon>Eubacteriales</taxon>
        <taxon>Clostridiaceae</taxon>
        <taxon>Clostridium</taxon>
    </lineage>
</organism>
<dbReference type="Proteomes" id="UP000431451">
    <property type="component" value="Unassembled WGS sequence"/>
</dbReference>
<dbReference type="GO" id="GO:0003700">
    <property type="term" value="F:DNA-binding transcription factor activity"/>
    <property type="evidence" value="ECO:0007669"/>
    <property type="project" value="InterPro"/>
</dbReference>
<evidence type="ECO:0000313" key="3">
    <source>
        <dbReference type="EMBL" id="CAI3568760.1"/>
    </source>
</evidence>
<dbReference type="Proteomes" id="UP000789738">
    <property type="component" value="Unassembled WGS sequence"/>
</dbReference>
<dbReference type="GO" id="GO:0003677">
    <property type="term" value="F:DNA binding"/>
    <property type="evidence" value="ECO:0007669"/>
    <property type="project" value="InterPro"/>
</dbReference>
<dbReference type="PANTHER" id="PTHR30514">
    <property type="entry name" value="GLUCOKINASE"/>
    <property type="match status" value="1"/>
</dbReference>
<reference evidence="4 5" key="1">
    <citation type="submission" date="2018-06" db="EMBL/GenBank/DDBJ databases">
        <authorList>
            <consortium name="IHU Genomes"/>
        </authorList>
    </citation>
    <scope>NUCLEOTIDE SEQUENCE [LARGE SCALE GENOMIC DNA]</scope>
    <source>
        <strain evidence="4 5">NEC25</strain>
    </source>
</reference>
<gene>
    <name evidence="4" type="primary">hexR_1</name>
    <name evidence="2" type="synonym">hexR</name>
    <name evidence="3" type="ORF">CNEO2_200057</name>
    <name evidence="2" type="ORF">CNEO_45076</name>
    <name evidence="4" type="ORF">CNEONATNEC25_00685</name>
</gene>